<dbReference type="InterPro" id="IPR040256">
    <property type="entry name" value="At4g02000-like"/>
</dbReference>
<dbReference type="SUPFAM" id="SSF56219">
    <property type="entry name" value="DNase I-like"/>
    <property type="match status" value="1"/>
</dbReference>
<feature type="region of interest" description="Disordered" evidence="1">
    <location>
        <begin position="591"/>
        <end position="672"/>
    </location>
</feature>
<feature type="compositionally biased region" description="Polar residues" evidence="1">
    <location>
        <begin position="897"/>
        <end position="907"/>
    </location>
</feature>
<evidence type="ECO:0000313" key="4">
    <source>
        <dbReference type="Proteomes" id="UP000585474"/>
    </source>
</evidence>
<dbReference type="Pfam" id="PF03372">
    <property type="entry name" value="Exo_endo_phos"/>
    <property type="match status" value="1"/>
</dbReference>
<dbReference type="Pfam" id="PF00337">
    <property type="entry name" value="Gal-bind_lectin"/>
    <property type="match status" value="1"/>
</dbReference>
<keyword evidence="3" id="KW-0328">Glycosyltransferase</keyword>
<dbReference type="PANTHER" id="PTHR31286">
    <property type="entry name" value="GLYCINE-RICH CELL WALL STRUCTURAL PROTEIN 1.8-LIKE"/>
    <property type="match status" value="1"/>
</dbReference>
<dbReference type="InterPro" id="IPR025558">
    <property type="entry name" value="DUF4283"/>
</dbReference>
<sequence>MKRMKSELPGGRRFKVSHFLLGIAALYLIFISFKFPQFLEIASVLGDDETEVSLGEAAVGASEDGDLSKPLLGTVDKDTFHRRLEDNENQNAPLMSRKELLKEGKGESSSIKPLQHRYGRITGEIMRRRNRTMNLSVLEIMANDSWALGLEAWEVVDKIDEKDISQSSILEGKPESCPSWVSVSGEELARGDSIMFLPCGLAAGSSITVVGTPHYAHKEYVPQLARLPRGDPMVLVSQFIFELQGLKSVVGEDPPRILHLNPRLRGDWSHRPVIEHNTCYRMQWGAAQRCDGLLASNDDDMLVDGHVRCEKWIRDDTVDSKESKTNSWFQRFIGRPQKPEVTWPFPFVEGRLFILTVRAGVDGFHINVGGRHVTSFPYRTGFTLEDATGLVIKGYVDVHSVYATSLPTSHPSFSPQRVLEMSPKWKAHPLPKSPIRLFIGVLSATNHFAERMAVRKTWMQSPPIKSSNVVVRFFVALVSYIYLLGSEFATPHSKSVIYMDDDLGIHVGAQNFAVNSLVSPFGKRPGHCDEPVETLAAAEKSRLLQQDQDDFSTQPPHEDVPGKKIPAEAPVIIRELPIRVSAIGVQAISPSTDNKEVVEEERENEEVEEESVNEAEEESEKEVFEEDSEGVGNESVEVLEENSSRTLGVEDSDSCPDVVQKDKKGESTMPSPVKQTWASLFTGKNQRTEGTTLQKVEIGKGPIKILEKDVEKAASRWQHTLVGYFGGRFPGKKALDKIVASWKVRVNVHHHSSGWIIFEFSEEGTKNKVLPGWLMHLPLSLWDNGTLAKICSGIGNPICVDEYTARCGRTSYARVLVEIDMANELEEFIELELPSGKIHMQDVYYENLPKFCSKCKEMGHSTSGCKVVEKIKEKQAAEITPSGQDTGVTEKGKDAQDSQVARPSVQVTDKALHQEHTVIPNERQPQNEPQEKIPETYVLATDLGASEKPRKNSQRVQGQSQEENQETQAQGTVSTQDHNQSSPRGRGETEHMQPNLRVQIIGCVAAQKKGTTQTGKRPPAVVTATKAPEKPSNPTTSQGQQGNKGEDGKKRTEKKKIEKNGKAVHSADLSVKPLTLVMGILETKIRNHRIMERIKKKFRDWEMADNFQHSPNGRILIIWKGDMVDLEIKDSNAQVMNCLATCKSTSKKFYISFVYALNKVVERRPLWRDLCRFSSSIDLPWILLGDFNVVLKGEEKANGLPVTQYEVKDFQECCYETGVEDLRFTGLFYTWTNNSVWSKLDRAMVNHRWLREGLPAMANFGLPGKFSDHSPCVVILFENQEYGVRLFKFFNMWTQHTDFHETVSKSWDMQLEGTAMFRLCKKLKGLKDPLRKLNRNHFFHISTRAEVAEKDLHDAQQILHDNPRDESLKSRVAELRVKASNLAEAEFSYCSQLAKAKYLKNCDKGTKFFHDLIKRNKARNQIVSIIDANGAATTSPKQVEVSLLSPSFKELSVFGYPSCQSRWELEIKIISLCRNFLWGGKTTSIKKPLVAWKDICRPKNEGGLGFIDLSAWNMALLSKALWNLQSKKDSFVGEMGKSGNREAALDRLKQWVEQDRFNVKACYEFFRSKGGKPCWTKLVWHRSIMPKHAFTLWLSLRERLLTRNNLWDNVEDTSCVLCGNHVETIDHLFFKCGKSSFGRKSSLCWVDAVDSGAGFSNTGAKGYL</sequence>
<feature type="region of interest" description="Disordered" evidence="1">
    <location>
        <begin position="876"/>
        <end position="908"/>
    </location>
</feature>
<name>A0A7J0DVB9_9ERIC</name>
<dbReference type="EMBL" id="BJWL01000409">
    <property type="protein sequence ID" value="GFS42951.1"/>
    <property type="molecule type" value="Genomic_DNA"/>
</dbReference>
<dbReference type="InterPro" id="IPR036691">
    <property type="entry name" value="Endo/exonu/phosph_ase_sf"/>
</dbReference>
<feature type="compositionally biased region" description="Acidic residues" evidence="1">
    <location>
        <begin position="598"/>
        <end position="629"/>
    </location>
</feature>
<dbReference type="InterPro" id="IPR026960">
    <property type="entry name" value="RVT-Znf"/>
</dbReference>
<evidence type="ECO:0000259" key="2">
    <source>
        <dbReference type="PROSITE" id="PS51304"/>
    </source>
</evidence>
<dbReference type="GO" id="GO:1901137">
    <property type="term" value="P:carbohydrate derivative biosynthetic process"/>
    <property type="evidence" value="ECO:0007669"/>
    <property type="project" value="UniProtKB-ARBA"/>
</dbReference>
<feature type="domain" description="Galectin" evidence="2">
    <location>
        <begin position="193"/>
        <end position="404"/>
    </location>
</feature>
<gene>
    <name evidence="3" type="ORF">Acr_00g0082770</name>
</gene>
<protein>
    <submittedName>
        <fullName evidence="3">Galactosyltransferase family protein</fullName>
    </submittedName>
</protein>
<feature type="compositionally biased region" description="Polar residues" evidence="1">
    <location>
        <begin position="544"/>
        <end position="555"/>
    </location>
</feature>
<organism evidence="3 4">
    <name type="scientific">Actinidia rufa</name>
    <dbReference type="NCBI Taxonomy" id="165716"/>
    <lineage>
        <taxon>Eukaryota</taxon>
        <taxon>Viridiplantae</taxon>
        <taxon>Streptophyta</taxon>
        <taxon>Embryophyta</taxon>
        <taxon>Tracheophyta</taxon>
        <taxon>Spermatophyta</taxon>
        <taxon>Magnoliopsida</taxon>
        <taxon>eudicotyledons</taxon>
        <taxon>Gunneridae</taxon>
        <taxon>Pentapetalae</taxon>
        <taxon>asterids</taxon>
        <taxon>Ericales</taxon>
        <taxon>Actinidiaceae</taxon>
        <taxon>Actinidia</taxon>
    </lineage>
</organism>
<dbReference type="PANTHER" id="PTHR31286:SF180">
    <property type="entry name" value="OS10G0362600 PROTEIN"/>
    <property type="match status" value="1"/>
</dbReference>
<dbReference type="PROSITE" id="PS51304">
    <property type="entry name" value="GALECTIN"/>
    <property type="match status" value="1"/>
</dbReference>
<dbReference type="InterPro" id="IPR005135">
    <property type="entry name" value="Endo/exonuclease/phosphatase"/>
</dbReference>
<dbReference type="UniPathway" id="UPA00378"/>
<feature type="compositionally biased region" description="Polar residues" evidence="1">
    <location>
        <begin position="954"/>
        <end position="983"/>
    </location>
</feature>
<dbReference type="Proteomes" id="UP000585474">
    <property type="component" value="Unassembled WGS sequence"/>
</dbReference>
<dbReference type="Gene3D" id="3.60.10.10">
    <property type="entry name" value="Endonuclease/exonuclease/phosphatase"/>
    <property type="match status" value="1"/>
</dbReference>
<feature type="compositionally biased region" description="Basic and acidic residues" evidence="1">
    <location>
        <begin position="1044"/>
        <end position="1061"/>
    </location>
</feature>
<evidence type="ECO:0000313" key="3">
    <source>
        <dbReference type="EMBL" id="GFS42951.1"/>
    </source>
</evidence>
<dbReference type="SMART" id="SM00908">
    <property type="entry name" value="Gal-bind_lectin"/>
    <property type="match status" value="1"/>
</dbReference>
<keyword evidence="4" id="KW-1185">Reference proteome</keyword>
<dbReference type="CDD" id="cd00070">
    <property type="entry name" value="GLECT"/>
    <property type="match status" value="1"/>
</dbReference>
<dbReference type="SUPFAM" id="SSF49899">
    <property type="entry name" value="Concanavalin A-like lectins/glucanases"/>
    <property type="match status" value="1"/>
</dbReference>
<dbReference type="FunFam" id="2.60.120.200:FF:000071">
    <property type="entry name" value="Hydroxyproline O-galactosyltransferase GALT2"/>
    <property type="match status" value="1"/>
</dbReference>
<keyword evidence="3" id="KW-0808">Transferase</keyword>
<dbReference type="InterPro" id="IPR001079">
    <property type="entry name" value="Galectin_CRD"/>
</dbReference>
<dbReference type="Gene3D" id="2.60.120.200">
    <property type="match status" value="2"/>
</dbReference>
<feature type="region of interest" description="Disordered" evidence="1">
    <location>
        <begin position="1008"/>
        <end position="1064"/>
    </location>
</feature>
<dbReference type="Pfam" id="PF13966">
    <property type="entry name" value="zf-RVT"/>
    <property type="match status" value="1"/>
</dbReference>
<accession>A0A7J0DVB9</accession>
<dbReference type="GO" id="GO:0016757">
    <property type="term" value="F:glycosyltransferase activity"/>
    <property type="evidence" value="ECO:0007669"/>
    <property type="project" value="UniProtKB-KW"/>
</dbReference>
<comment type="caution">
    <text evidence="3">The sequence shown here is derived from an EMBL/GenBank/DDBJ whole genome shotgun (WGS) entry which is preliminary data.</text>
</comment>
<proteinExistence type="predicted"/>
<dbReference type="InterPro" id="IPR013320">
    <property type="entry name" value="ConA-like_dom_sf"/>
</dbReference>
<feature type="region of interest" description="Disordered" evidence="1">
    <location>
        <begin position="943"/>
        <end position="994"/>
    </location>
</feature>
<feature type="compositionally biased region" description="Polar residues" evidence="1">
    <location>
        <begin position="1032"/>
        <end position="1043"/>
    </location>
</feature>
<reference evidence="4" key="1">
    <citation type="submission" date="2019-07" db="EMBL/GenBank/DDBJ databases">
        <title>De Novo Assembly of kiwifruit Actinidia rufa.</title>
        <authorList>
            <person name="Sugita-Konishi S."/>
            <person name="Sato K."/>
            <person name="Mori E."/>
            <person name="Abe Y."/>
            <person name="Kisaki G."/>
            <person name="Hamano K."/>
            <person name="Suezawa K."/>
            <person name="Otani M."/>
            <person name="Fukuda T."/>
            <person name="Manabe T."/>
            <person name="Gomi K."/>
            <person name="Tabuchi M."/>
            <person name="Akimitsu K."/>
            <person name="Kataoka I."/>
        </authorList>
    </citation>
    <scope>NUCLEOTIDE SEQUENCE [LARGE SCALE GENOMIC DNA]</scope>
    <source>
        <strain evidence="4">cv. Fuchu</strain>
    </source>
</reference>
<dbReference type="FunFam" id="2.60.120.200:FF:000147">
    <property type="entry name" value="Hydroxyproline O-galactosyltransferase GALT2"/>
    <property type="match status" value="1"/>
</dbReference>
<dbReference type="GO" id="GO:0030246">
    <property type="term" value="F:carbohydrate binding"/>
    <property type="evidence" value="ECO:0007669"/>
    <property type="project" value="InterPro"/>
</dbReference>
<feature type="region of interest" description="Disordered" evidence="1">
    <location>
        <begin position="544"/>
        <end position="564"/>
    </location>
</feature>
<dbReference type="OrthoDB" id="1001388at2759"/>
<evidence type="ECO:0000256" key="1">
    <source>
        <dbReference type="SAM" id="MobiDB-lite"/>
    </source>
</evidence>
<dbReference type="Pfam" id="PF14111">
    <property type="entry name" value="DUF4283"/>
    <property type="match status" value="1"/>
</dbReference>